<evidence type="ECO:0008006" key="13">
    <source>
        <dbReference type="Google" id="ProtNLM"/>
    </source>
</evidence>
<comment type="caution">
    <text evidence="11">The sequence shown here is derived from an EMBL/GenBank/DDBJ whole genome shotgun (WGS) entry which is preliminary data.</text>
</comment>
<comment type="subcellular location">
    <subcellularLocation>
        <location evidence="1">Cell projection</location>
        <location evidence="1">Cilium</location>
    </subcellularLocation>
    <subcellularLocation>
        <location evidence="2">Cytoplasm</location>
    </subcellularLocation>
</comment>
<keyword evidence="5" id="KW-0969">Cilium</keyword>
<proteinExistence type="predicted"/>
<dbReference type="SUPFAM" id="SSF49899">
    <property type="entry name" value="Concanavalin A-like lectins/glucanases"/>
    <property type="match status" value="1"/>
</dbReference>
<dbReference type="Proteomes" id="UP000612329">
    <property type="component" value="Unassembled WGS sequence"/>
</dbReference>
<dbReference type="InterPro" id="IPR017868">
    <property type="entry name" value="Filamin/ABP280_repeat-like"/>
</dbReference>
<evidence type="ECO:0000256" key="4">
    <source>
        <dbReference type="ARBA" id="ARBA00022729"/>
    </source>
</evidence>
<keyword evidence="12" id="KW-1185">Reference proteome</keyword>
<evidence type="ECO:0000259" key="10">
    <source>
        <dbReference type="SMART" id="SM00560"/>
    </source>
</evidence>
<dbReference type="Pfam" id="PF20009">
    <property type="entry name" value="GEVED"/>
    <property type="match status" value="1"/>
</dbReference>
<evidence type="ECO:0000313" key="12">
    <source>
        <dbReference type="Proteomes" id="UP000612329"/>
    </source>
</evidence>
<dbReference type="GO" id="GO:0005975">
    <property type="term" value="P:carbohydrate metabolic process"/>
    <property type="evidence" value="ECO:0007669"/>
    <property type="project" value="UniProtKB-ARBA"/>
</dbReference>
<dbReference type="NCBIfam" id="TIGR04183">
    <property type="entry name" value="Por_Secre_tail"/>
    <property type="match status" value="1"/>
</dbReference>
<dbReference type="InterPro" id="IPR053879">
    <property type="entry name" value="HYDIN_VesB_CFA65-like_Ig"/>
</dbReference>
<feature type="region of interest" description="Disordered" evidence="8">
    <location>
        <begin position="47"/>
        <end position="69"/>
    </location>
</feature>
<name>A0A8J3FGE0_9FLAO</name>
<feature type="domain" description="LamG-like jellyroll fold" evidence="10">
    <location>
        <begin position="679"/>
        <end position="820"/>
    </location>
</feature>
<organism evidence="11 12">
    <name type="scientific">Yeosuana aromativorans</name>
    <dbReference type="NCBI Taxonomy" id="288019"/>
    <lineage>
        <taxon>Bacteria</taxon>
        <taxon>Pseudomonadati</taxon>
        <taxon>Bacteroidota</taxon>
        <taxon>Flavobacteriia</taxon>
        <taxon>Flavobacteriales</taxon>
        <taxon>Flavobacteriaceae</taxon>
        <taxon>Yeosuana</taxon>
    </lineage>
</organism>
<evidence type="ECO:0000313" key="11">
    <source>
        <dbReference type="EMBL" id="GGK21783.1"/>
    </source>
</evidence>
<dbReference type="InterPro" id="IPR045474">
    <property type="entry name" value="GEVED"/>
</dbReference>
<evidence type="ECO:0000256" key="7">
    <source>
        <dbReference type="ARBA" id="ARBA00023273"/>
    </source>
</evidence>
<dbReference type="PROSITE" id="PS50194">
    <property type="entry name" value="FILAMIN_REPEAT"/>
    <property type="match status" value="1"/>
</dbReference>
<evidence type="ECO:0000256" key="8">
    <source>
        <dbReference type="SAM" id="MobiDB-lite"/>
    </source>
</evidence>
<dbReference type="Gene3D" id="2.60.120.200">
    <property type="match status" value="1"/>
</dbReference>
<dbReference type="Pfam" id="PF22544">
    <property type="entry name" value="HYDIN_VesB_CFA65-like_Ig"/>
    <property type="match status" value="1"/>
</dbReference>
<dbReference type="InterPro" id="IPR013783">
    <property type="entry name" value="Ig-like_fold"/>
</dbReference>
<reference evidence="11" key="2">
    <citation type="submission" date="2020-09" db="EMBL/GenBank/DDBJ databases">
        <authorList>
            <person name="Sun Q."/>
            <person name="Ohkuma M."/>
        </authorList>
    </citation>
    <scope>NUCLEOTIDE SEQUENCE</scope>
    <source>
        <strain evidence="11">JCM 12862</strain>
    </source>
</reference>
<dbReference type="SMART" id="SM00560">
    <property type="entry name" value="LamGL"/>
    <property type="match status" value="1"/>
</dbReference>
<dbReference type="GO" id="GO:0004553">
    <property type="term" value="F:hydrolase activity, hydrolyzing O-glycosyl compounds"/>
    <property type="evidence" value="ECO:0007669"/>
    <property type="project" value="UniProtKB-ARBA"/>
</dbReference>
<dbReference type="InterPro" id="IPR006558">
    <property type="entry name" value="LamG-like"/>
</dbReference>
<dbReference type="InterPro" id="IPR013320">
    <property type="entry name" value="ConA-like_dom_sf"/>
</dbReference>
<accession>A0A8J3FGE0</accession>
<gene>
    <name evidence="11" type="ORF">GCM10007962_14910</name>
</gene>
<dbReference type="EMBL" id="BMNR01000003">
    <property type="protein sequence ID" value="GGK21783.1"/>
    <property type="molecule type" value="Genomic_DNA"/>
</dbReference>
<evidence type="ECO:0000256" key="1">
    <source>
        <dbReference type="ARBA" id="ARBA00004138"/>
    </source>
</evidence>
<keyword evidence="3" id="KW-0963">Cytoplasm</keyword>
<dbReference type="InterPro" id="IPR001791">
    <property type="entry name" value="Laminin_G"/>
</dbReference>
<keyword evidence="7" id="KW-0966">Cell projection</keyword>
<evidence type="ECO:0000256" key="3">
    <source>
        <dbReference type="ARBA" id="ARBA00022490"/>
    </source>
</evidence>
<sequence>MCAISHAQTPDFKVQHIQDDIGRNGGTNTSFTAVSSLNSAVELANNNRKTQAGSPTNNNTYNGDDLSGARQLTSTNTLTYYRESNSSNSDMRFNTSIWEYIGSPGGGNEMIVRGRYVVNLNGSNNSVTQALSGITNANKCIPFITGILNNSSQADADSGTAITYLEDASTLRVQKGSNANNVKVYITLVEFTGANWTVLHGDSGNTSSDTGTITLRDGSDGTGTATDVSSWNNAIIFSHFRADNNESGNNDAIADLWPVTQPGNNNQRVDWTFNSNHVSNGTNRHFVHVLVNSGLNVTRFQDTDNSAGESTINITSAGLSDINQALIVGTSTSSGSGTAYGRGWRNYYLKSTTQAAHWCHRNGNSVSHEIQIIDLSGLQTSYVGPEINVKGNGTDIPDGNTVISVSDDTDFGGVEVTGTNSVSHTFTIQNLGSSAITLTDPSPYITITGSTDFSLTANPSPSISSGGSTTFTITYDPTTSGTHIATVSIANNDSDENPYTFLIEGRGEYCSSNGSTTYDTSVTYVSFNTISNADNEIPKDKPYEDFTNISTNIYKGTTHDLTVHVNTDGPYVVYTNVWIDWNRDGDFNDPGEEYDMGWAYNVVDGATSNSPMSITVPTGATIGTSRMRVTTKWANYPSSCESGFDGEVEDYSVNIIDYLIDFDGIDEHVDFADNHDLTNSFSLEAWVFQENTVATGTIISKGNIDATDKTGYHLSLKNNYPNLIWYDNSNNELLNMTSPYAIPNNQWHHIAVTYNGSTSKMYIDGIEVVSASASSPPTNTSNIFIVGSDMSNYLTTPLNINFFDGAIQEVRVWDVALSESQIREMMNQHIEQNSTNVKGSETKLDISGGLSWSNLLGYYQLDSNTAFDSSGYGVDGIPQNIDSSQIVTAPIPYETDGDNAWDTAATWLNNGDLYLPNSVGIDGSTTIDWNIVHLTNDVTSGNRDITVSGLISEVGTLTMDGVTNMGTGTGTGHSLTINKYLELDGVIDLEGESQLIQPEGSIIDADSGGYIERDQQGTANSFNYNYWSSSVGPIAGNSATRGSGIAKSNSNYTILGVLNDGSNSASYQSLIFNSDPNGGGSIPPPGLPKTISSYWLYTFYGPYDDYYAWNKITENSSLLPGEGFTMKGTSGSVPISTQQNYVFKGLPYNGDITLPLDKTSGEVERLIGNPYPSAIDATQFILDNLSVADGGNNTNGTIINGALYFWDHFGETNTHSTSGYVGGYAVRNLTGGAVAISNDARINANGASGSKVPGQYVAVNQGFFVSTHIEGFDNNNSLPISTVDGGNIVFKNSQRVFETENGSSSLFFKTSNTKNNSNTNKTANANPIIRLMYDSPLGYHRQLVLGANKKASNKFDIGYDAFMVDVNEEDMYWDIEGGKFVIQGVGDFDDSQEFSLGLIVKKAGIARVKIDGIENMDSEKPLYIKDTATNETFQINNNVFSIYLDAGTYNDRFKLVFKSSDNKSLNNNEPDLEKELILYYDSNSSILNITVKAEAQIFGGEIYNLMGQKIIDFNGFIKHTSIPVHISTGAYIVKLKTDKGTVNKKIIVE</sequence>
<reference evidence="11" key="1">
    <citation type="journal article" date="2014" name="Int. J. Syst. Evol. Microbiol.">
        <title>Complete genome sequence of Corynebacterium casei LMG S-19264T (=DSM 44701T), isolated from a smear-ripened cheese.</title>
        <authorList>
            <consortium name="US DOE Joint Genome Institute (JGI-PGF)"/>
            <person name="Walter F."/>
            <person name="Albersmeier A."/>
            <person name="Kalinowski J."/>
            <person name="Ruckert C."/>
        </authorList>
    </citation>
    <scope>NUCLEOTIDE SEQUENCE</scope>
    <source>
        <strain evidence="11">JCM 12862</strain>
    </source>
</reference>
<evidence type="ECO:0000256" key="5">
    <source>
        <dbReference type="ARBA" id="ARBA00023069"/>
    </source>
</evidence>
<feature type="domain" description="Laminin G" evidence="9">
    <location>
        <begin position="682"/>
        <end position="815"/>
    </location>
</feature>
<dbReference type="Gene3D" id="2.60.40.10">
    <property type="entry name" value="Immunoglobulins"/>
    <property type="match status" value="1"/>
</dbReference>
<dbReference type="InterPro" id="IPR026444">
    <property type="entry name" value="Secre_tail"/>
</dbReference>
<protein>
    <recommendedName>
        <fullName evidence="13">Choice-of-anchor D domain-containing protein</fullName>
    </recommendedName>
</protein>
<dbReference type="CDD" id="cd00110">
    <property type="entry name" value="LamG"/>
    <property type="match status" value="1"/>
</dbReference>
<dbReference type="GO" id="GO:0005737">
    <property type="term" value="C:cytoplasm"/>
    <property type="evidence" value="ECO:0007669"/>
    <property type="project" value="UniProtKB-SubCell"/>
</dbReference>
<dbReference type="NCBIfam" id="NF012200">
    <property type="entry name" value="choice_anch_D"/>
    <property type="match status" value="1"/>
</dbReference>
<evidence type="ECO:0000256" key="6">
    <source>
        <dbReference type="ARBA" id="ARBA00023157"/>
    </source>
</evidence>
<keyword evidence="6" id="KW-1015">Disulfide bond</keyword>
<feature type="compositionally biased region" description="Polar residues" evidence="8">
    <location>
        <begin position="47"/>
        <end position="62"/>
    </location>
</feature>
<evidence type="ECO:0000256" key="2">
    <source>
        <dbReference type="ARBA" id="ARBA00004496"/>
    </source>
</evidence>
<evidence type="ECO:0000259" key="9">
    <source>
        <dbReference type="SMART" id="SM00282"/>
    </source>
</evidence>
<dbReference type="SMART" id="SM00282">
    <property type="entry name" value="LamG"/>
    <property type="match status" value="1"/>
</dbReference>
<dbReference type="Pfam" id="PF13385">
    <property type="entry name" value="Laminin_G_3"/>
    <property type="match status" value="1"/>
</dbReference>
<keyword evidence="4" id="KW-0732">Signal</keyword>